<organism evidence="1 2">
    <name type="scientific">Rhizomicrobium electricum</name>
    <dbReference type="NCBI Taxonomy" id="480070"/>
    <lineage>
        <taxon>Bacteria</taxon>
        <taxon>Pseudomonadati</taxon>
        <taxon>Pseudomonadota</taxon>
        <taxon>Alphaproteobacteria</taxon>
        <taxon>Micropepsales</taxon>
        <taxon>Micropepsaceae</taxon>
        <taxon>Rhizomicrobium</taxon>
    </lineage>
</organism>
<evidence type="ECO:0000313" key="1">
    <source>
        <dbReference type="EMBL" id="GAA0563392.1"/>
    </source>
</evidence>
<proteinExistence type="predicted"/>
<dbReference type="EMBL" id="BAAADD010000002">
    <property type="protein sequence ID" value="GAA0563392.1"/>
    <property type="molecule type" value="Genomic_DNA"/>
</dbReference>
<dbReference type="PANTHER" id="PTHR30050:SF5">
    <property type="entry name" value="DNAA REGULATORY INACTIVATOR HDA"/>
    <property type="match status" value="1"/>
</dbReference>
<keyword evidence="2" id="KW-1185">Reference proteome</keyword>
<dbReference type="InterPro" id="IPR027417">
    <property type="entry name" value="P-loop_NTPase"/>
</dbReference>
<comment type="caution">
    <text evidence="1">The sequence shown here is derived from an EMBL/GenBank/DDBJ whole genome shotgun (WGS) entry which is preliminary data.</text>
</comment>
<accession>A0ABN1EC27</accession>
<dbReference type="Gene3D" id="1.10.8.60">
    <property type="match status" value="1"/>
</dbReference>
<reference evidence="1 2" key="1">
    <citation type="journal article" date="2019" name="Int. J. Syst. Evol. Microbiol.">
        <title>The Global Catalogue of Microorganisms (GCM) 10K type strain sequencing project: providing services to taxonomists for standard genome sequencing and annotation.</title>
        <authorList>
            <consortium name="The Broad Institute Genomics Platform"/>
            <consortium name="The Broad Institute Genome Sequencing Center for Infectious Disease"/>
            <person name="Wu L."/>
            <person name="Ma J."/>
        </authorList>
    </citation>
    <scope>NUCLEOTIDE SEQUENCE [LARGE SCALE GENOMIC DNA]</scope>
    <source>
        <strain evidence="1 2">JCM 15089</strain>
    </source>
</reference>
<sequence length="214" mass="22928">MIAQIPLPLPTSSRLGRADFIVGPGNRAAVTLIDSWPDWTAPAAVLYGPSGSGKSHLAGVWAERAKAAVKHAADLATVAPDVPLVIENVDAAPLTHEAETVLFALLERGQKMLLTAHEPPAAWKPNLPDLRSRYDSLLAFPLWAPDDALLEALAKKLFADRQLAVPDAVIAQMIRYLERSPGALRDFVAKADAAALAAKKPVTTALIRDLLDRD</sequence>
<dbReference type="Proteomes" id="UP001499951">
    <property type="component" value="Unassembled WGS sequence"/>
</dbReference>
<name>A0ABN1EC27_9PROT</name>
<dbReference type="Gene3D" id="3.40.50.300">
    <property type="entry name" value="P-loop containing nucleotide triphosphate hydrolases"/>
    <property type="match status" value="1"/>
</dbReference>
<dbReference type="RefSeq" id="WP_166932588.1">
    <property type="nucleotide sequence ID" value="NZ_BAAADD010000002.1"/>
</dbReference>
<evidence type="ECO:0000313" key="2">
    <source>
        <dbReference type="Proteomes" id="UP001499951"/>
    </source>
</evidence>
<gene>
    <name evidence="1" type="primary">hdaA</name>
    <name evidence="1" type="ORF">GCM10008942_09780</name>
</gene>
<protein>
    <submittedName>
        <fullName evidence="1">DnaA regulatory inactivator HdaA</fullName>
    </submittedName>
</protein>
<dbReference type="PANTHER" id="PTHR30050">
    <property type="entry name" value="CHROMOSOMAL REPLICATION INITIATOR PROTEIN DNAA"/>
    <property type="match status" value="1"/>
</dbReference>
<dbReference type="SUPFAM" id="SSF52540">
    <property type="entry name" value="P-loop containing nucleoside triphosphate hydrolases"/>
    <property type="match status" value="1"/>
</dbReference>